<feature type="transmembrane region" description="Helical" evidence="1">
    <location>
        <begin position="134"/>
        <end position="160"/>
    </location>
</feature>
<protein>
    <submittedName>
        <fullName evidence="2">Uncharacterized protein</fullName>
    </submittedName>
</protein>
<organism evidence="2 3">
    <name type="scientific">Brachionus plicatilis</name>
    <name type="common">Marine rotifer</name>
    <name type="synonym">Brachionus muelleri</name>
    <dbReference type="NCBI Taxonomy" id="10195"/>
    <lineage>
        <taxon>Eukaryota</taxon>
        <taxon>Metazoa</taxon>
        <taxon>Spiralia</taxon>
        <taxon>Gnathifera</taxon>
        <taxon>Rotifera</taxon>
        <taxon>Eurotatoria</taxon>
        <taxon>Monogononta</taxon>
        <taxon>Pseudotrocha</taxon>
        <taxon>Ploima</taxon>
        <taxon>Brachionidae</taxon>
        <taxon>Brachionus</taxon>
    </lineage>
</organism>
<comment type="caution">
    <text evidence="2">The sequence shown here is derived from an EMBL/GenBank/DDBJ whole genome shotgun (WGS) entry which is preliminary data.</text>
</comment>
<proteinExistence type="predicted"/>
<keyword evidence="3" id="KW-1185">Reference proteome</keyword>
<dbReference type="EMBL" id="REGN01012714">
    <property type="protein sequence ID" value="RMZ94946.1"/>
    <property type="molecule type" value="Genomic_DNA"/>
</dbReference>
<dbReference type="Proteomes" id="UP000276133">
    <property type="component" value="Unassembled WGS sequence"/>
</dbReference>
<gene>
    <name evidence="2" type="ORF">BpHYR1_036030</name>
</gene>
<keyword evidence="1" id="KW-0472">Membrane</keyword>
<name>A0A3M7P775_BRAPC</name>
<keyword evidence="1" id="KW-0812">Transmembrane</keyword>
<keyword evidence="1" id="KW-1133">Transmembrane helix</keyword>
<evidence type="ECO:0000313" key="2">
    <source>
        <dbReference type="EMBL" id="RMZ94946.1"/>
    </source>
</evidence>
<evidence type="ECO:0000256" key="1">
    <source>
        <dbReference type="SAM" id="Phobius"/>
    </source>
</evidence>
<reference evidence="2 3" key="1">
    <citation type="journal article" date="2018" name="Sci. Rep.">
        <title>Genomic signatures of local adaptation to the degree of environmental predictability in rotifers.</title>
        <authorList>
            <person name="Franch-Gras L."/>
            <person name="Hahn C."/>
            <person name="Garcia-Roger E.M."/>
            <person name="Carmona M.J."/>
            <person name="Serra M."/>
            <person name="Gomez A."/>
        </authorList>
    </citation>
    <scope>NUCLEOTIDE SEQUENCE [LARGE SCALE GENOMIC DNA]</scope>
    <source>
        <strain evidence="2">HYR1</strain>
    </source>
</reference>
<accession>A0A3M7P775</accession>
<dbReference type="AlphaFoldDB" id="A0A3M7P775"/>
<evidence type="ECO:0000313" key="3">
    <source>
        <dbReference type="Proteomes" id="UP000276133"/>
    </source>
</evidence>
<sequence>MENGRSVASVNKEFVSYVVCSSLLSWQIFVCFCGCDTTVTIIFTSDFKSFQITSNFTPSDPPVKFFVVMCTDPKRRVVRISPSCSYDVLIIKLDDYLLFKNVFLKKAYLKKLAIGCYSMASTCATTWRLKSLTVFILLLLLLLLLATLARRTFIVSVFVVPFNIDA</sequence>